<name>A0ABW2GE15_9ACTN</name>
<dbReference type="Proteomes" id="UP001596413">
    <property type="component" value="Unassembled WGS sequence"/>
</dbReference>
<dbReference type="InterPro" id="IPR007263">
    <property type="entry name" value="DCC1-like"/>
</dbReference>
<comment type="caution">
    <text evidence="1">The sequence shown here is derived from an EMBL/GenBank/DDBJ whole genome shotgun (WGS) entry which is preliminary data.</text>
</comment>
<proteinExistence type="predicted"/>
<reference evidence="2" key="1">
    <citation type="journal article" date="2019" name="Int. J. Syst. Evol. Microbiol.">
        <title>The Global Catalogue of Microorganisms (GCM) 10K type strain sequencing project: providing services to taxonomists for standard genome sequencing and annotation.</title>
        <authorList>
            <consortium name="The Broad Institute Genomics Platform"/>
            <consortium name="The Broad Institute Genome Sequencing Center for Infectious Disease"/>
            <person name="Wu L."/>
            <person name="Ma J."/>
        </authorList>
    </citation>
    <scope>NUCLEOTIDE SEQUENCE [LARGE SCALE GENOMIC DNA]</scope>
    <source>
        <strain evidence="2">CGMCC 1.13681</strain>
    </source>
</reference>
<evidence type="ECO:0000313" key="1">
    <source>
        <dbReference type="EMBL" id="MFC7218027.1"/>
    </source>
</evidence>
<organism evidence="1 2">
    <name type="scientific">Streptomyces polyrhachis</name>
    <dbReference type="NCBI Taxonomy" id="1282885"/>
    <lineage>
        <taxon>Bacteria</taxon>
        <taxon>Bacillati</taxon>
        <taxon>Actinomycetota</taxon>
        <taxon>Actinomycetes</taxon>
        <taxon>Kitasatosporales</taxon>
        <taxon>Streptomycetaceae</taxon>
        <taxon>Streptomyces</taxon>
    </lineage>
</organism>
<dbReference type="Pfam" id="PF04134">
    <property type="entry name" value="DCC1-like"/>
    <property type="match status" value="1"/>
</dbReference>
<dbReference type="RefSeq" id="WP_386413279.1">
    <property type="nucleotide sequence ID" value="NZ_JBHSZO010000008.1"/>
</dbReference>
<evidence type="ECO:0000313" key="2">
    <source>
        <dbReference type="Proteomes" id="UP001596413"/>
    </source>
</evidence>
<keyword evidence="2" id="KW-1185">Reference proteome</keyword>
<protein>
    <submittedName>
        <fullName evidence="1">Thiol-disulfide oxidoreductase DCC family protein</fullName>
    </submittedName>
</protein>
<dbReference type="EMBL" id="JBHSZO010000008">
    <property type="protein sequence ID" value="MFC7218027.1"/>
    <property type="molecule type" value="Genomic_DNA"/>
</dbReference>
<accession>A0ABW2GE15</accession>
<gene>
    <name evidence="1" type="ORF">ACFQLX_07580</name>
</gene>
<sequence length="134" mass="14429">MAVTGVGGAVLVYDGDCGFCTSAVHVAERWIRPRCRVVPWQFADLEAWGVARERAQYEVLWITPGGRVFGGVRAVSRLLRSAGRGWGLLGLLLGVPPLRWLGHGVYRLIADNRHRLPGGTPACAVRPGDGVKSG</sequence>